<evidence type="ECO:0000313" key="1">
    <source>
        <dbReference type="EMBL" id="KAF3502125.1"/>
    </source>
</evidence>
<proteinExistence type="predicted"/>
<evidence type="ECO:0000313" key="2">
    <source>
        <dbReference type="Proteomes" id="UP000712600"/>
    </source>
</evidence>
<gene>
    <name evidence="1" type="ORF">F2Q69_00043714</name>
</gene>
<sequence length="125" mass="13454">MNLGPAASFPKGTFRNWSSGGIIPPIPTFGCESVGEEYLPELPEPAVERPEGVTLGTSLPTCSETLNASDLRVSLWGRRSGDVALGLLRNRKCERPEGVALGGRSESVFEHPNVKNKSDFGLSLW</sequence>
<accession>A0A8S9NEJ8</accession>
<comment type="caution">
    <text evidence="1">The sequence shown here is derived from an EMBL/GenBank/DDBJ whole genome shotgun (WGS) entry which is preliminary data.</text>
</comment>
<reference evidence="1" key="1">
    <citation type="submission" date="2019-12" db="EMBL/GenBank/DDBJ databases">
        <title>Genome sequencing and annotation of Brassica cretica.</title>
        <authorList>
            <person name="Studholme D.J."/>
            <person name="Sarris P."/>
        </authorList>
    </citation>
    <scope>NUCLEOTIDE SEQUENCE</scope>
    <source>
        <strain evidence="1">PFS-109/04</strain>
        <tissue evidence="1">Leaf</tissue>
    </source>
</reference>
<protein>
    <submittedName>
        <fullName evidence="1">Uncharacterized protein</fullName>
    </submittedName>
</protein>
<name>A0A8S9NEJ8_BRACR</name>
<dbReference type="Proteomes" id="UP000712600">
    <property type="component" value="Unassembled WGS sequence"/>
</dbReference>
<dbReference type="EMBL" id="QGKX02001621">
    <property type="protein sequence ID" value="KAF3502125.1"/>
    <property type="molecule type" value="Genomic_DNA"/>
</dbReference>
<organism evidence="1 2">
    <name type="scientific">Brassica cretica</name>
    <name type="common">Mustard</name>
    <dbReference type="NCBI Taxonomy" id="69181"/>
    <lineage>
        <taxon>Eukaryota</taxon>
        <taxon>Viridiplantae</taxon>
        <taxon>Streptophyta</taxon>
        <taxon>Embryophyta</taxon>
        <taxon>Tracheophyta</taxon>
        <taxon>Spermatophyta</taxon>
        <taxon>Magnoliopsida</taxon>
        <taxon>eudicotyledons</taxon>
        <taxon>Gunneridae</taxon>
        <taxon>Pentapetalae</taxon>
        <taxon>rosids</taxon>
        <taxon>malvids</taxon>
        <taxon>Brassicales</taxon>
        <taxon>Brassicaceae</taxon>
        <taxon>Brassiceae</taxon>
        <taxon>Brassica</taxon>
    </lineage>
</organism>
<dbReference type="AlphaFoldDB" id="A0A8S9NEJ8"/>